<keyword evidence="6" id="KW-1185">Reference proteome</keyword>
<protein>
    <submittedName>
        <fullName evidence="3">S-layer homology domain-containing protein</fullName>
    </submittedName>
</protein>
<dbReference type="Proteomes" id="UP001209276">
    <property type="component" value="Unassembled WGS sequence"/>
</dbReference>
<dbReference type="PANTHER" id="PTHR43308">
    <property type="entry name" value="OUTER MEMBRANE PROTEIN ALPHA-RELATED"/>
    <property type="match status" value="1"/>
</dbReference>
<reference evidence="4 5" key="1">
    <citation type="submission" date="2019-07" db="EMBL/GenBank/DDBJ databases">
        <title>Paenibacillus thiaminolyticus NRRL B-4156.</title>
        <authorList>
            <person name="Hehnly C."/>
            <person name="Zhang L."/>
        </authorList>
    </citation>
    <scope>NUCLEOTIDE SEQUENCE [LARGE SCALE GENOMIC DNA]</scope>
    <source>
        <strain evidence="4 5">NRRL B-4156</strain>
    </source>
</reference>
<dbReference type="Gene3D" id="2.60.40.1930">
    <property type="match status" value="1"/>
</dbReference>
<dbReference type="Proteomes" id="UP000315377">
    <property type="component" value="Chromosome"/>
</dbReference>
<feature type="compositionally biased region" description="Low complexity" evidence="1">
    <location>
        <begin position="144"/>
        <end position="153"/>
    </location>
</feature>
<dbReference type="PANTHER" id="PTHR43308:SF5">
    <property type="entry name" value="S-LAYER PROTEIN _ PEPTIDOGLYCAN ENDO-BETA-N-ACETYLGLUCOSAMINIDASE"/>
    <property type="match status" value="1"/>
</dbReference>
<proteinExistence type="predicted"/>
<evidence type="ECO:0000259" key="2">
    <source>
        <dbReference type="PROSITE" id="PS51272"/>
    </source>
</evidence>
<feature type="domain" description="SLH" evidence="2">
    <location>
        <begin position="417"/>
        <end position="468"/>
    </location>
</feature>
<dbReference type="EMBL" id="CP041405">
    <property type="protein sequence ID" value="QDM42612.1"/>
    <property type="molecule type" value="Genomic_DNA"/>
</dbReference>
<reference evidence="3 6" key="2">
    <citation type="submission" date="2022-05" db="EMBL/GenBank/DDBJ databases">
        <title>Genome Sequencing of Bee-Associated Microbes.</title>
        <authorList>
            <person name="Dunlap C."/>
        </authorList>
    </citation>
    <scope>NUCLEOTIDE SEQUENCE [LARGE SCALE GENOMIC DNA]</scope>
    <source>
        <strain evidence="3 6">NRRL B-14613</strain>
    </source>
</reference>
<feature type="region of interest" description="Disordered" evidence="1">
    <location>
        <begin position="103"/>
        <end position="157"/>
    </location>
</feature>
<sequence length="468" mass="49328">MIKGMLRNITIMAVLLTIFPLSVFASEPITLEQIANKKPGEAVELKGKSTLKEVSVKVLRPNKTILYVDVADTGAEGAFAVTFHLPSDADLGEYTAIAGQGSESASGTFNVTAKEDNGGTPGGTPGSGSSGGSGGGGGGGGGSTSTPSSTTPSNGRTINASSASFTLNSVKFDIPAGAAAKTLQLKVEKVSSTSGLNIPAHLQLASEVFEITVSPKEKLVKNMTIALPFDSSKFHPDKYELAVYRLDADKKEWIALENISLNASAKTVSGEVDQFAKLAVLAKAKEEAKAEEPQSPQILLKDINGHWAEKNILALVQRGAIAGYQDNTFKPKNKITRAEFATILVKALDLKGSDGKGFKDTEKHWAKDNIAIASAHGIVNGYDSTTFGPNDPITREQMAAMVVKAFDLKHDQPNAKFKDQDKVSKWAVKSVETAIAQGILSGYNNNINPQENANRAEAVTVVANALGL</sequence>
<dbReference type="PROSITE" id="PS51272">
    <property type="entry name" value="SLH"/>
    <property type="match status" value="3"/>
</dbReference>
<dbReference type="Pfam" id="PF00395">
    <property type="entry name" value="SLH"/>
    <property type="match status" value="3"/>
</dbReference>
<dbReference type="RefSeq" id="WP_115057880.1">
    <property type="nucleotide sequence ID" value="NZ_CABMNB010000006.1"/>
</dbReference>
<evidence type="ECO:0000313" key="3">
    <source>
        <dbReference type="EMBL" id="MCY9607152.1"/>
    </source>
</evidence>
<feature type="domain" description="SLH" evidence="2">
    <location>
        <begin position="295"/>
        <end position="352"/>
    </location>
</feature>
<evidence type="ECO:0000313" key="4">
    <source>
        <dbReference type="EMBL" id="QDM42612.1"/>
    </source>
</evidence>
<dbReference type="InterPro" id="IPR001119">
    <property type="entry name" value="SLH_dom"/>
</dbReference>
<evidence type="ECO:0000256" key="1">
    <source>
        <dbReference type="SAM" id="MobiDB-lite"/>
    </source>
</evidence>
<evidence type="ECO:0000313" key="6">
    <source>
        <dbReference type="Proteomes" id="UP001209276"/>
    </source>
</evidence>
<feature type="domain" description="SLH" evidence="2">
    <location>
        <begin position="353"/>
        <end position="416"/>
    </location>
</feature>
<accession>A0AAP9DRA6</accession>
<gene>
    <name evidence="4" type="ORF">FLT43_03145</name>
    <name evidence="3" type="ORF">M5W83_08315</name>
</gene>
<name>A0AAP9DRA6_PANTH</name>
<dbReference type="GeneID" id="76994977"/>
<evidence type="ECO:0000313" key="5">
    <source>
        <dbReference type="Proteomes" id="UP000315377"/>
    </source>
</evidence>
<dbReference type="InterPro" id="IPR051465">
    <property type="entry name" value="Cell_Envelope_Struct_Comp"/>
</dbReference>
<dbReference type="EMBL" id="JAMDMM010000018">
    <property type="protein sequence ID" value="MCY9607152.1"/>
    <property type="molecule type" value="Genomic_DNA"/>
</dbReference>
<feature type="compositionally biased region" description="Gly residues" evidence="1">
    <location>
        <begin position="119"/>
        <end position="143"/>
    </location>
</feature>
<organism evidence="4 5">
    <name type="scientific">Paenibacillus thiaminolyticus</name>
    <name type="common">Bacillus thiaminolyticus</name>
    <dbReference type="NCBI Taxonomy" id="49283"/>
    <lineage>
        <taxon>Bacteria</taxon>
        <taxon>Bacillati</taxon>
        <taxon>Bacillota</taxon>
        <taxon>Bacilli</taxon>
        <taxon>Bacillales</taxon>
        <taxon>Paenibacillaceae</taxon>
        <taxon>Paenibacillus</taxon>
    </lineage>
</organism>
<dbReference type="AlphaFoldDB" id="A0AAP9DRA6"/>